<reference evidence="1 2" key="1">
    <citation type="submission" date="2024-04" db="EMBL/GenBank/DDBJ databases">
        <title>Marinobacter sp. SBY-1.</title>
        <authorList>
            <person name="Pan C."/>
        </authorList>
    </citation>
    <scope>NUCLEOTIDE SEQUENCE [LARGE SCALE GENOMIC DNA]</scope>
    <source>
        <strain evidence="1 2">SBY-1</strain>
        <plasmid evidence="1 2">unnamed2</plasmid>
    </source>
</reference>
<sequence length="141" mass="15275">MTSTCQTLTAQRCPVTNELMPNATQCFDGYYISYARELSHYGSDTTAIVIGERVFFLLNGDHSSDLLRAAGRGGLQACIELFIDRIEQANSLSEHLMAVGLKSDPFHLQKTLRDAVGDDVACKIEMAAMRAAKGQEGAGDA</sequence>
<dbReference type="Proteomes" id="UP001445268">
    <property type="component" value="Plasmid unnamed2"/>
</dbReference>
<name>A0ABZ3E929_9GAMM</name>
<keyword evidence="2" id="KW-1185">Reference proteome</keyword>
<geneLocation type="plasmid" evidence="1 2">
    <name>unnamed2</name>
</geneLocation>
<evidence type="ECO:0000313" key="2">
    <source>
        <dbReference type="Proteomes" id="UP001445268"/>
    </source>
</evidence>
<protein>
    <submittedName>
        <fullName evidence="1">Uncharacterized protein</fullName>
    </submittedName>
</protein>
<dbReference type="RefSeq" id="WP_342632762.1">
    <property type="nucleotide sequence ID" value="NZ_CP152382.1"/>
</dbReference>
<organism evidence="1 2">
    <name type="scientific">Marinobacter alkaliphilus</name>
    <dbReference type="NCBI Taxonomy" id="254719"/>
    <lineage>
        <taxon>Bacteria</taxon>
        <taxon>Pseudomonadati</taxon>
        <taxon>Pseudomonadota</taxon>
        <taxon>Gammaproteobacteria</taxon>
        <taxon>Pseudomonadales</taxon>
        <taxon>Marinobacteraceae</taxon>
        <taxon>Marinobacter</taxon>
    </lineage>
</organism>
<proteinExistence type="predicted"/>
<evidence type="ECO:0000313" key="1">
    <source>
        <dbReference type="EMBL" id="XAF56214.1"/>
    </source>
</evidence>
<gene>
    <name evidence="1" type="ORF">AAGT77_20045</name>
</gene>
<dbReference type="EMBL" id="CP152382">
    <property type="protein sequence ID" value="XAF56214.1"/>
    <property type="molecule type" value="Genomic_DNA"/>
</dbReference>
<accession>A0ABZ3E929</accession>
<keyword evidence="1" id="KW-0614">Plasmid</keyword>